<feature type="compositionally biased region" description="Polar residues" evidence="11">
    <location>
        <begin position="8"/>
        <end position="18"/>
    </location>
</feature>
<sequence>AESHKGQRQATSEGSSAVSLADGGPHSVQVWCPKGQKRFPRDVTELDVVLTEFEKITANYKQSVELKICRKAINGFYSGFRDQLTNTMAEVQKLKSLKRENTKLATAINKKRRRLMEVKEELIR</sequence>
<evidence type="ECO:0000256" key="4">
    <source>
        <dbReference type="ARBA" id="ARBA00016402"/>
    </source>
</evidence>
<dbReference type="PANTHER" id="PTHR32222:SF1">
    <property type="entry name" value="CENTROMERE PROTEIN U"/>
    <property type="match status" value="1"/>
</dbReference>
<evidence type="ECO:0000256" key="11">
    <source>
        <dbReference type="SAM" id="MobiDB-lite"/>
    </source>
</evidence>
<dbReference type="GO" id="GO:0000775">
    <property type="term" value="C:chromosome, centromeric region"/>
    <property type="evidence" value="ECO:0007669"/>
    <property type="project" value="UniProtKB-SubCell"/>
</dbReference>
<protein>
    <recommendedName>
        <fullName evidence="4">Centromere protein U</fullName>
    </recommendedName>
    <alternativeName>
        <fullName evidence="9">MLF1-interacting protein</fullName>
    </alternativeName>
</protein>
<evidence type="ECO:0000256" key="10">
    <source>
        <dbReference type="SAM" id="Coils"/>
    </source>
</evidence>
<keyword evidence="6 10" id="KW-0175">Coiled coil</keyword>
<evidence type="ECO:0000256" key="7">
    <source>
        <dbReference type="ARBA" id="ARBA00023242"/>
    </source>
</evidence>
<dbReference type="AlphaFoldDB" id="A0A8D0HH59"/>
<name>A0A8D0HH59_SPHPU</name>
<keyword evidence="5" id="KW-0158">Chromosome</keyword>
<evidence type="ECO:0000256" key="9">
    <source>
        <dbReference type="ARBA" id="ARBA00031456"/>
    </source>
</evidence>
<dbReference type="Proteomes" id="UP000694392">
    <property type="component" value="Unplaced"/>
</dbReference>
<evidence type="ECO:0000256" key="8">
    <source>
        <dbReference type="ARBA" id="ARBA00023328"/>
    </source>
</evidence>
<reference evidence="12" key="2">
    <citation type="submission" date="2025-09" db="UniProtKB">
        <authorList>
            <consortium name="Ensembl"/>
        </authorList>
    </citation>
    <scope>IDENTIFICATION</scope>
</reference>
<proteinExistence type="inferred from homology"/>
<accession>A0A8D0HH59</accession>
<dbReference type="GeneTree" id="ENSGT00390000015511"/>
<evidence type="ECO:0000313" key="13">
    <source>
        <dbReference type="Proteomes" id="UP000694392"/>
    </source>
</evidence>
<keyword evidence="7" id="KW-0539">Nucleus</keyword>
<keyword evidence="8" id="KW-0137">Centromere</keyword>
<evidence type="ECO:0000256" key="3">
    <source>
        <dbReference type="ARBA" id="ARBA00010440"/>
    </source>
</evidence>
<evidence type="ECO:0000256" key="6">
    <source>
        <dbReference type="ARBA" id="ARBA00023054"/>
    </source>
</evidence>
<feature type="region of interest" description="Disordered" evidence="11">
    <location>
        <begin position="1"/>
        <end position="24"/>
    </location>
</feature>
<dbReference type="PANTHER" id="PTHR32222">
    <property type="entry name" value="CENTROMERE PROTEIN U"/>
    <property type="match status" value="1"/>
</dbReference>
<dbReference type="Ensembl" id="ENSSPUT00000020405.1">
    <property type="protein sequence ID" value="ENSSPUP00000019158.1"/>
    <property type="gene ID" value="ENSSPUG00000014754.1"/>
</dbReference>
<dbReference type="Pfam" id="PF13097">
    <property type="entry name" value="CENP-U"/>
    <property type="match status" value="1"/>
</dbReference>
<evidence type="ECO:0000313" key="12">
    <source>
        <dbReference type="Ensembl" id="ENSSPUP00000019158.1"/>
    </source>
</evidence>
<evidence type="ECO:0000256" key="5">
    <source>
        <dbReference type="ARBA" id="ARBA00022454"/>
    </source>
</evidence>
<evidence type="ECO:0000256" key="2">
    <source>
        <dbReference type="ARBA" id="ARBA00004584"/>
    </source>
</evidence>
<feature type="coiled-coil region" evidence="10">
    <location>
        <begin position="94"/>
        <end position="121"/>
    </location>
</feature>
<comment type="subcellular location">
    <subcellularLocation>
        <location evidence="2">Chromosome</location>
        <location evidence="2">Centromere</location>
    </subcellularLocation>
    <subcellularLocation>
        <location evidence="1">Nucleus</location>
    </subcellularLocation>
</comment>
<dbReference type="InterPro" id="IPR025214">
    <property type="entry name" value="CENP-U"/>
</dbReference>
<evidence type="ECO:0000256" key="1">
    <source>
        <dbReference type="ARBA" id="ARBA00004123"/>
    </source>
</evidence>
<comment type="similarity">
    <text evidence="3">Belongs to the CENP-U/AME1 family.</text>
</comment>
<reference evidence="12" key="1">
    <citation type="submission" date="2025-08" db="UniProtKB">
        <authorList>
            <consortium name="Ensembl"/>
        </authorList>
    </citation>
    <scope>IDENTIFICATION</scope>
</reference>
<keyword evidence="13" id="KW-1185">Reference proteome</keyword>
<dbReference type="GO" id="GO:0005634">
    <property type="term" value="C:nucleus"/>
    <property type="evidence" value="ECO:0007669"/>
    <property type="project" value="UniProtKB-SubCell"/>
</dbReference>
<organism evidence="12 13">
    <name type="scientific">Sphenodon punctatus</name>
    <name type="common">Tuatara</name>
    <name type="synonym">Hatteria punctata</name>
    <dbReference type="NCBI Taxonomy" id="8508"/>
    <lineage>
        <taxon>Eukaryota</taxon>
        <taxon>Metazoa</taxon>
        <taxon>Chordata</taxon>
        <taxon>Craniata</taxon>
        <taxon>Vertebrata</taxon>
        <taxon>Euteleostomi</taxon>
        <taxon>Lepidosauria</taxon>
        <taxon>Sphenodontia</taxon>
        <taxon>Sphenodontidae</taxon>
        <taxon>Sphenodon</taxon>
    </lineage>
</organism>